<evidence type="ECO:0000256" key="3">
    <source>
        <dbReference type="ARBA" id="ARBA00023157"/>
    </source>
</evidence>
<evidence type="ECO:0000256" key="4">
    <source>
        <dbReference type="ARBA" id="ARBA00023180"/>
    </source>
</evidence>
<dbReference type="AlphaFoldDB" id="A0A8J1TYY6"/>
<dbReference type="PANTHER" id="PTHR11640">
    <property type="entry name" value="NEPHRIN"/>
    <property type="match status" value="1"/>
</dbReference>
<dbReference type="InterPro" id="IPR036179">
    <property type="entry name" value="Ig-like_dom_sf"/>
</dbReference>
<comment type="subcellular location">
    <subcellularLocation>
        <location evidence="1">Membrane</location>
        <topology evidence="1">Single-pass type I membrane protein</topology>
    </subcellularLocation>
</comment>
<feature type="signal peptide" evidence="8">
    <location>
        <begin position="1"/>
        <end position="19"/>
    </location>
</feature>
<dbReference type="SMART" id="SM00408">
    <property type="entry name" value="IGc2"/>
    <property type="match status" value="2"/>
</dbReference>
<accession>A0A8J1TYY6</accession>
<dbReference type="InterPro" id="IPR051275">
    <property type="entry name" value="Cell_adhesion_signaling"/>
</dbReference>
<keyword evidence="7" id="KW-0812">Transmembrane</keyword>
<dbReference type="InterPro" id="IPR003598">
    <property type="entry name" value="Ig_sub2"/>
</dbReference>
<keyword evidence="7" id="KW-1133">Transmembrane helix</keyword>
<dbReference type="PANTHER" id="PTHR11640:SF31">
    <property type="entry name" value="IRREGULAR CHIASM C-ROUGHEST PROTEIN-RELATED"/>
    <property type="match status" value="1"/>
</dbReference>
<dbReference type="SMART" id="SM00409">
    <property type="entry name" value="IG"/>
    <property type="match status" value="2"/>
</dbReference>
<feature type="region of interest" description="Disordered" evidence="6">
    <location>
        <begin position="466"/>
        <end position="498"/>
    </location>
</feature>
<dbReference type="InterPro" id="IPR003599">
    <property type="entry name" value="Ig_sub"/>
</dbReference>
<evidence type="ECO:0000313" key="9">
    <source>
        <dbReference type="EMBL" id="CAH1779714.1"/>
    </source>
</evidence>
<dbReference type="Pfam" id="PF07686">
    <property type="entry name" value="V-set"/>
    <property type="match status" value="1"/>
</dbReference>
<dbReference type="Proteomes" id="UP000749559">
    <property type="component" value="Unassembled WGS sequence"/>
</dbReference>
<evidence type="ECO:0000256" key="5">
    <source>
        <dbReference type="ARBA" id="ARBA00023319"/>
    </source>
</evidence>
<dbReference type="CDD" id="cd00096">
    <property type="entry name" value="Ig"/>
    <property type="match status" value="1"/>
</dbReference>
<dbReference type="GO" id="GO:0005911">
    <property type="term" value="C:cell-cell junction"/>
    <property type="evidence" value="ECO:0007669"/>
    <property type="project" value="TreeGrafter"/>
</dbReference>
<dbReference type="SUPFAM" id="SSF48726">
    <property type="entry name" value="Immunoglobulin"/>
    <property type="match status" value="2"/>
</dbReference>
<keyword evidence="5" id="KW-0393">Immunoglobulin domain</keyword>
<protein>
    <submittedName>
        <fullName evidence="9">Uncharacterized protein</fullName>
    </submittedName>
</protein>
<dbReference type="InterPro" id="IPR007110">
    <property type="entry name" value="Ig-like_dom"/>
</dbReference>
<dbReference type="GO" id="GO:0050839">
    <property type="term" value="F:cell adhesion molecule binding"/>
    <property type="evidence" value="ECO:0007669"/>
    <property type="project" value="TreeGrafter"/>
</dbReference>
<sequence>MKVLKVAVTLVLFSKAIFGGFVRVPEDKAGFVGSDIIMDCHINDTDECGLLWYRKSNADSNEIQISRCEKILKDMSKKLPGKYKISSRAPYSLIIKNLTYSDSGKYRCYNTIDGKTIGGREVQLVVLDHLKCPSRESEVQEGDTIMSECSLAFSDHNDIGKIPHIVWTKGNEAISASEVKIAHNNTKSRINETADVALNGHEVVCMFKYMNIQDHCKTKYNVLFAARSPKLTINSRDFTNRIMKLEKGVHITIMCSASANPVANFSWYFIPIDYKKPLYAVSSKSSLELAKFHKDLSGEYTCEARNQFNGKVGEKASVTLQLKRDKPQESYTQIWMLAVGLGVLLALIFTLIGFILYVLRRIKRTIPVRGRQNHENREHDETLTPLSESCLDDRLLEVNRTDRNRNNSETVTSQSSTLISHNSTVSSNDGKLIPFNDNIKISPKTRYRSSTDDDNMTPESRRVMTSLNTGELTPLNDDNSASSNQSPVTISNKKSCRRCGGSPKPTMIVTLNNDGPVESGMISRL</sequence>
<dbReference type="PROSITE" id="PS50835">
    <property type="entry name" value="IG_LIKE"/>
    <property type="match status" value="2"/>
</dbReference>
<reference evidence="9" key="1">
    <citation type="submission" date="2022-03" db="EMBL/GenBank/DDBJ databases">
        <authorList>
            <person name="Martin C."/>
        </authorList>
    </citation>
    <scope>NUCLEOTIDE SEQUENCE</scope>
</reference>
<feature type="transmembrane region" description="Helical" evidence="7">
    <location>
        <begin position="334"/>
        <end position="359"/>
    </location>
</feature>
<dbReference type="EMBL" id="CAIIXF020000003">
    <property type="protein sequence ID" value="CAH1779714.1"/>
    <property type="molecule type" value="Genomic_DNA"/>
</dbReference>
<name>A0A8J1TYY6_OWEFU</name>
<evidence type="ECO:0000256" key="8">
    <source>
        <dbReference type="SAM" id="SignalP"/>
    </source>
</evidence>
<dbReference type="Gene3D" id="2.60.40.10">
    <property type="entry name" value="Immunoglobulins"/>
    <property type="match status" value="2"/>
</dbReference>
<dbReference type="GO" id="GO:0005886">
    <property type="term" value="C:plasma membrane"/>
    <property type="evidence" value="ECO:0007669"/>
    <property type="project" value="TreeGrafter"/>
</dbReference>
<evidence type="ECO:0000256" key="6">
    <source>
        <dbReference type="SAM" id="MobiDB-lite"/>
    </source>
</evidence>
<keyword evidence="10" id="KW-1185">Reference proteome</keyword>
<evidence type="ECO:0000256" key="7">
    <source>
        <dbReference type="SAM" id="Phobius"/>
    </source>
</evidence>
<evidence type="ECO:0000313" key="10">
    <source>
        <dbReference type="Proteomes" id="UP000749559"/>
    </source>
</evidence>
<proteinExistence type="predicted"/>
<comment type="caution">
    <text evidence="9">The sequence shown here is derived from an EMBL/GenBank/DDBJ whole genome shotgun (WGS) entry which is preliminary data.</text>
</comment>
<organism evidence="9 10">
    <name type="scientific">Owenia fusiformis</name>
    <name type="common">Polychaete worm</name>
    <dbReference type="NCBI Taxonomy" id="6347"/>
    <lineage>
        <taxon>Eukaryota</taxon>
        <taxon>Metazoa</taxon>
        <taxon>Spiralia</taxon>
        <taxon>Lophotrochozoa</taxon>
        <taxon>Annelida</taxon>
        <taxon>Polychaeta</taxon>
        <taxon>Sedentaria</taxon>
        <taxon>Canalipalpata</taxon>
        <taxon>Sabellida</taxon>
        <taxon>Oweniida</taxon>
        <taxon>Oweniidae</taxon>
        <taxon>Owenia</taxon>
    </lineage>
</organism>
<dbReference type="InterPro" id="IPR013783">
    <property type="entry name" value="Ig-like_fold"/>
</dbReference>
<keyword evidence="2 7" id="KW-0472">Membrane</keyword>
<dbReference type="Pfam" id="PF13927">
    <property type="entry name" value="Ig_3"/>
    <property type="match status" value="1"/>
</dbReference>
<keyword evidence="3" id="KW-1015">Disulfide bond</keyword>
<keyword evidence="4" id="KW-0325">Glycoprotein</keyword>
<gene>
    <name evidence="9" type="ORF">OFUS_LOCUS6492</name>
</gene>
<feature type="region of interest" description="Disordered" evidence="6">
    <location>
        <begin position="399"/>
        <end position="423"/>
    </location>
</feature>
<evidence type="ECO:0000256" key="2">
    <source>
        <dbReference type="ARBA" id="ARBA00023136"/>
    </source>
</evidence>
<dbReference type="InterPro" id="IPR013106">
    <property type="entry name" value="Ig_V-set"/>
</dbReference>
<feature type="chain" id="PRO_5043377883" evidence="8">
    <location>
        <begin position="20"/>
        <end position="525"/>
    </location>
</feature>
<feature type="compositionally biased region" description="Polar residues" evidence="6">
    <location>
        <begin position="466"/>
        <end position="493"/>
    </location>
</feature>
<keyword evidence="8" id="KW-0732">Signal</keyword>
<dbReference type="OrthoDB" id="8955732at2759"/>
<dbReference type="GO" id="GO:0098609">
    <property type="term" value="P:cell-cell adhesion"/>
    <property type="evidence" value="ECO:0007669"/>
    <property type="project" value="TreeGrafter"/>
</dbReference>
<evidence type="ECO:0000256" key="1">
    <source>
        <dbReference type="ARBA" id="ARBA00004479"/>
    </source>
</evidence>
<feature type="compositionally biased region" description="Polar residues" evidence="6">
    <location>
        <begin position="407"/>
        <end position="423"/>
    </location>
</feature>